<evidence type="ECO:0000256" key="12">
    <source>
        <dbReference type="PROSITE-ProRule" id="PRU00175"/>
    </source>
</evidence>
<protein>
    <recommendedName>
        <fullName evidence="3">RING-type E3 ubiquitin transferase</fullName>
        <ecNumber evidence="3">2.3.2.27</ecNumber>
    </recommendedName>
</protein>
<evidence type="ECO:0000256" key="13">
    <source>
        <dbReference type="PROSITE-ProRule" id="PRU00358"/>
    </source>
</evidence>
<dbReference type="InterPro" id="IPR017907">
    <property type="entry name" value="Znf_RING_CS"/>
</dbReference>
<dbReference type="InterPro" id="IPR013083">
    <property type="entry name" value="Znf_RING/FYVE/PHD"/>
</dbReference>
<keyword evidence="6 12" id="KW-0863">Zinc-finger</keyword>
<feature type="domain" description="RING-type" evidence="15">
    <location>
        <begin position="185"/>
        <end position="220"/>
    </location>
</feature>
<evidence type="ECO:0000256" key="14">
    <source>
        <dbReference type="SAM" id="MobiDB-lite"/>
    </source>
</evidence>
<evidence type="ECO:0000259" key="15">
    <source>
        <dbReference type="PROSITE" id="PS50089"/>
    </source>
</evidence>
<comment type="subcellular location">
    <subcellularLocation>
        <location evidence="13">Nucleus</location>
    </subcellularLocation>
</comment>
<evidence type="ECO:0000313" key="17">
    <source>
        <dbReference type="EMBL" id="CAH2061506.1"/>
    </source>
</evidence>
<dbReference type="InterPro" id="IPR001965">
    <property type="entry name" value="Znf_PHD"/>
</dbReference>
<keyword evidence="4" id="KW-0808">Transferase</keyword>
<evidence type="ECO:0000256" key="9">
    <source>
        <dbReference type="ARBA" id="ARBA00022853"/>
    </source>
</evidence>
<dbReference type="SMART" id="SM00466">
    <property type="entry name" value="SRA"/>
    <property type="match status" value="1"/>
</dbReference>
<dbReference type="EC" id="2.3.2.27" evidence="3"/>
<dbReference type="InterPro" id="IPR003105">
    <property type="entry name" value="SRA_YDG"/>
</dbReference>
<dbReference type="SMART" id="SM00249">
    <property type="entry name" value="PHD"/>
    <property type="match status" value="1"/>
</dbReference>
<evidence type="ECO:0000313" key="18">
    <source>
        <dbReference type="Proteomes" id="UP000836841"/>
    </source>
</evidence>
<dbReference type="SUPFAM" id="SSF57850">
    <property type="entry name" value="RING/U-box"/>
    <property type="match status" value="2"/>
</dbReference>
<dbReference type="GO" id="GO:0008270">
    <property type="term" value="F:zinc ion binding"/>
    <property type="evidence" value="ECO:0007669"/>
    <property type="project" value="UniProtKB-KW"/>
</dbReference>
<dbReference type="InterPro" id="IPR036987">
    <property type="entry name" value="SRA-YDG_sf"/>
</dbReference>
<dbReference type="Pfam" id="PF02182">
    <property type="entry name" value="SAD_SRA"/>
    <property type="match status" value="1"/>
</dbReference>
<feature type="domain" description="RING-type" evidence="15">
    <location>
        <begin position="550"/>
        <end position="607"/>
    </location>
</feature>
<keyword evidence="9" id="KW-0156">Chromatin regulator</keyword>
<feature type="non-terminal residue" evidence="17">
    <location>
        <position position="1"/>
    </location>
</feature>
<dbReference type="GO" id="GO:0044027">
    <property type="term" value="P:negative regulation of gene expression via chromosomal CpG island methylation"/>
    <property type="evidence" value="ECO:0007669"/>
    <property type="project" value="TreeGrafter"/>
</dbReference>
<feature type="compositionally biased region" description="Basic residues" evidence="14">
    <location>
        <begin position="684"/>
        <end position="696"/>
    </location>
</feature>
<dbReference type="InterPro" id="IPR011011">
    <property type="entry name" value="Znf_FYVE_PHD"/>
</dbReference>
<dbReference type="Proteomes" id="UP000836841">
    <property type="component" value="Chromosome 4"/>
</dbReference>
<feature type="domain" description="YDG" evidence="16">
    <location>
        <begin position="311"/>
        <end position="461"/>
    </location>
</feature>
<evidence type="ECO:0000256" key="6">
    <source>
        <dbReference type="ARBA" id="ARBA00022771"/>
    </source>
</evidence>
<dbReference type="PROSITE" id="PS50089">
    <property type="entry name" value="ZF_RING_2"/>
    <property type="match status" value="2"/>
</dbReference>
<dbReference type="PROSITE" id="PS00518">
    <property type="entry name" value="ZF_RING_1"/>
    <property type="match status" value="1"/>
</dbReference>
<keyword evidence="10" id="KW-0238">DNA-binding</keyword>
<accession>A0AAU9SB01</accession>
<keyword evidence="18" id="KW-1185">Reference proteome</keyword>
<dbReference type="PANTHER" id="PTHR14140:SF38">
    <property type="entry name" value="RING-TYPE E3 UBIQUITIN TRANSFERASE"/>
    <property type="match status" value="1"/>
</dbReference>
<dbReference type="AlphaFoldDB" id="A0AAU9SB01"/>
<dbReference type="PANTHER" id="PTHR14140">
    <property type="entry name" value="E3 UBIQUITIN-PROTEIN LIGASE UHRF-RELATED"/>
    <property type="match status" value="1"/>
</dbReference>
<comment type="pathway">
    <text evidence="2">Protein modification; protein ubiquitination.</text>
</comment>
<dbReference type="Pfam" id="PF13445">
    <property type="entry name" value="zf-RING_UBOX"/>
    <property type="match status" value="1"/>
</dbReference>
<dbReference type="EMBL" id="OU466860">
    <property type="protein sequence ID" value="CAH2061506.1"/>
    <property type="molecule type" value="Genomic_DNA"/>
</dbReference>
<dbReference type="Pfam" id="PF00097">
    <property type="entry name" value="zf-C3HC4"/>
    <property type="match status" value="1"/>
</dbReference>
<evidence type="ECO:0000256" key="10">
    <source>
        <dbReference type="ARBA" id="ARBA00023125"/>
    </source>
</evidence>
<dbReference type="GO" id="GO:0061630">
    <property type="term" value="F:ubiquitin protein ligase activity"/>
    <property type="evidence" value="ECO:0007669"/>
    <property type="project" value="UniProtKB-EC"/>
</dbReference>
<dbReference type="InterPro" id="IPR018957">
    <property type="entry name" value="Znf_C3HC4_RING-type"/>
</dbReference>
<gene>
    <name evidence="17" type="ORF">TAV2_LOCUS14822</name>
</gene>
<feature type="region of interest" description="Disordered" evidence="14">
    <location>
        <begin position="632"/>
        <end position="696"/>
    </location>
</feature>
<evidence type="ECO:0000256" key="8">
    <source>
        <dbReference type="ARBA" id="ARBA00022833"/>
    </source>
</evidence>
<evidence type="ECO:0000259" key="16">
    <source>
        <dbReference type="PROSITE" id="PS51015"/>
    </source>
</evidence>
<dbReference type="InterPro" id="IPR019786">
    <property type="entry name" value="Zinc_finger_PHD-type_CS"/>
</dbReference>
<evidence type="ECO:0000256" key="5">
    <source>
        <dbReference type="ARBA" id="ARBA00022723"/>
    </source>
</evidence>
<dbReference type="InterPro" id="IPR027370">
    <property type="entry name" value="Znf-RING_euk"/>
</dbReference>
<evidence type="ECO:0000256" key="11">
    <source>
        <dbReference type="ARBA" id="ARBA00023242"/>
    </source>
</evidence>
<feature type="compositionally biased region" description="Basic and acidic residues" evidence="14">
    <location>
        <begin position="632"/>
        <end position="653"/>
    </location>
</feature>
<comment type="catalytic activity">
    <reaction evidence="1">
        <text>S-ubiquitinyl-[E2 ubiquitin-conjugating enzyme]-L-cysteine + [acceptor protein]-L-lysine = [E2 ubiquitin-conjugating enzyme]-L-cysteine + N(6)-ubiquitinyl-[acceptor protein]-L-lysine.</text>
        <dbReference type="EC" id="2.3.2.27"/>
    </reaction>
</comment>
<feature type="compositionally biased region" description="Basic and acidic residues" evidence="14">
    <location>
        <begin position="674"/>
        <end position="683"/>
    </location>
</feature>
<organism evidence="17 18">
    <name type="scientific">Thlaspi arvense</name>
    <name type="common">Field penny-cress</name>
    <dbReference type="NCBI Taxonomy" id="13288"/>
    <lineage>
        <taxon>Eukaryota</taxon>
        <taxon>Viridiplantae</taxon>
        <taxon>Streptophyta</taxon>
        <taxon>Embryophyta</taxon>
        <taxon>Tracheophyta</taxon>
        <taxon>Spermatophyta</taxon>
        <taxon>Magnoliopsida</taxon>
        <taxon>eudicotyledons</taxon>
        <taxon>Gunneridae</taxon>
        <taxon>Pentapetalae</taxon>
        <taxon>rosids</taxon>
        <taxon>malvids</taxon>
        <taxon>Brassicales</taxon>
        <taxon>Brassicaceae</taxon>
        <taxon>Thlaspideae</taxon>
        <taxon>Thlaspi</taxon>
    </lineage>
</organism>
<keyword evidence="11 13" id="KW-0539">Nucleus</keyword>
<dbReference type="PROSITE" id="PS51015">
    <property type="entry name" value="YDG"/>
    <property type="match status" value="1"/>
</dbReference>
<dbReference type="SUPFAM" id="SSF57903">
    <property type="entry name" value="FYVE/PHD zinc finger"/>
    <property type="match status" value="1"/>
</dbReference>
<name>A0AAU9SB01_THLAR</name>
<dbReference type="Gene3D" id="2.30.280.10">
    <property type="entry name" value="SRA-YDG"/>
    <property type="match status" value="1"/>
</dbReference>
<dbReference type="PROSITE" id="PS01359">
    <property type="entry name" value="ZF_PHD_1"/>
    <property type="match status" value="1"/>
</dbReference>
<evidence type="ECO:0000256" key="1">
    <source>
        <dbReference type="ARBA" id="ARBA00000900"/>
    </source>
</evidence>
<dbReference type="SUPFAM" id="SSF88697">
    <property type="entry name" value="PUA domain-like"/>
    <property type="match status" value="1"/>
</dbReference>
<dbReference type="GO" id="GO:0003677">
    <property type="term" value="F:DNA binding"/>
    <property type="evidence" value="ECO:0007669"/>
    <property type="project" value="UniProtKB-KW"/>
</dbReference>
<evidence type="ECO:0000256" key="4">
    <source>
        <dbReference type="ARBA" id="ARBA00022679"/>
    </source>
</evidence>
<proteinExistence type="predicted"/>
<dbReference type="FunFam" id="2.30.280.10:FF:000002">
    <property type="entry name" value="E3 ubiquitin-protein ligase ORTHRUS 2"/>
    <property type="match status" value="1"/>
</dbReference>
<keyword evidence="7" id="KW-0833">Ubl conjugation pathway</keyword>
<dbReference type="InterPro" id="IPR001841">
    <property type="entry name" value="Znf_RING"/>
</dbReference>
<dbReference type="InterPro" id="IPR045134">
    <property type="entry name" value="UHRF1/2-like"/>
</dbReference>
<keyword evidence="8" id="KW-0862">Zinc</keyword>
<dbReference type="InterPro" id="IPR015947">
    <property type="entry name" value="PUA-like_sf"/>
</dbReference>
<evidence type="ECO:0000256" key="7">
    <source>
        <dbReference type="ARBA" id="ARBA00022786"/>
    </source>
</evidence>
<evidence type="ECO:0000256" key="2">
    <source>
        <dbReference type="ARBA" id="ARBA00004906"/>
    </source>
</evidence>
<keyword evidence="5" id="KW-0479">Metal-binding</keyword>
<dbReference type="SMART" id="SM00184">
    <property type="entry name" value="RING"/>
    <property type="match status" value="2"/>
</dbReference>
<reference evidence="17 18" key="1">
    <citation type="submission" date="2022-03" db="EMBL/GenBank/DDBJ databases">
        <authorList>
            <person name="Nunn A."/>
            <person name="Chopra R."/>
            <person name="Nunn A."/>
            <person name="Contreras Garrido A."/>
        </authorList>
    </citation>
    <scope>NUCLEOTIDE SEQUENCE [LARGE SCALE GENOMIC DNA]</scope>
</reference>
<evidence type="ECO:0000256" key="3">
    <source>
        <dbReference type="ARBA" id="ARBA00012483"/>
    </source>
</evidence>
<dbReference type="GO" id="GO:0016567">
    <property type="term" value="P:protein ubiquitination"/>
    <property type="evidence" value="ECO:0007669"/>
    <property type="project" value="UniProtKB-ARBA"/>
</dbReference>
<sequence length="696" mass="77003">RLSTFRLPLSLKRPKSLSIPIPPILNLSKHHSLYISLAPLSVLRSPEMALEIQVPCASDGVCMRCKVAVPSEECLTCSTCVTPWHVSCLRSPPKTLASTQAWECPDCSGVVDPVPVSGSNGFNPDGSTLVAAIRAIEADESLTEAQKAKKKQRLLNGKAVVEEDEEKSETNPDGVLAALKESFQCVICLELPEKPVTTSCGHNYCLKCFQKWAAKRGRACWCRKKLAQKMIANPRINLTLVAAIRMAKDSGSSSVAPPKVQHYISDQDRPEQAFTTDRAVKSGKANACCGRRGVTSPTDHFGPIGPEYDPSRNRGVLVGDTWEDRLHCKQWGAHNPHIAGIAGQSGHGAQSVALSGGYEEDQDHGEWFLYTGSGGRNLKGNKRTNKEQSFDQKFSKGNKALKRSCKMGYPVRVIRTHKDKRSAYAPTVEKTVRYDGVYRIEKCWMNVGVQGFKMCRFLFVRCDNEAAPWTSDVTGDRPRPIPNVPELRNAIDLYEREDSPSWDFDESDGRWKWVKSPPASRMIGGMNKGPRKGRKSSLSIRDQLLKSFGCPICKDVLKSPVSTPCGHNFCKDCLTAKFAGISVMKDRSRGGRTLRAKKNVMKCPCCKYDIAEIVQDPQVNRDFESGIEKLKKEEEEEAAAEKAKSEEELKAGEDSSDGESEDEDEDEADEEGREEPQIVAKHEPARKKRKVASVTA</sequence>
<feature type="compositionally biased region" description="Acidic residues" evidence="14">
    <location>
        <begin position="654"/>
        <end position="673"/>
    </location>
</feature>
<dbReference type="Gene3D" id="3.30.40.10">
    <property type="entry name" value="Zinc/RING finger domain, C3HC4 (zinc finger)"/>
    <property type="match status" value="3"/>
</dbReference>
<dbReference type="GO" id="GO:0005634">
    <property type="term" value="C:nucleus"/>
    <property type="evidence" value="ECO:0007669"/>
    <property type="project" value="UniProtKB-SubCell"/>
</dbReference>